<comment type="subcellular location">
    <subcellularLocation>
        <location evidence="1">Endoplasmic reticulum</location>
    </subcellularLocation>
</comment>
<dbReference type="PANTHER" id="PTHR43899">
    <property type="entry name" value="RH59310P"/>
    <property type="match status" value="1"/>
</dbReference>
<proteinExistence type="inferred from homology"/>
<dbReference type="SUPFAM" id="SSF51735">
    <property type="entry name" value="NAD(P)-binding Rossmann-fold domains"/>
    <property type="match status" value="1"/>
</dbReference>
<dbReference type="InterPro" id="IPR002347">
    <property type="entry name" value="SDR_fam"/>
</dbReference>
<dbReference type="Proteomes" id="UP000663882">
    <property type="component" value="Unassembled WGS sequence"/>
</dbReference>
<comment type="similarity">
    <text evidence="2 5">Belongs to the short-chain dehydrogenases/reductases (SDR) family.</text>
</comment>
<organism evidence="7 8">
    <name type="scientific">Rotaria sordida</name>
    <dbReference type="NCBI Taxonomy" id="392033"/>
    <lineage>
        <taxon>Eukaryota</taxon>
        <taxon>Metazoa</taxon>
        <taxon>Spiralia</taxon>
        <taxon>Gnathifera</taxon>
        <taxon>Rotifera</taxon>
        <taxon>Eurotatoria</taxon>
        <taxon>Bdelloidea</taxon>
        <taxon>Philodinida</taxon>
        <taxon>Philodinidae</taxon>
        <taxon>Rotaria</taxon>
    </lineage>
</organism>
<dbReference type="FunFam" id="3.40.50.720:FF:000137">
    <property type="entry name" value="Hydroxysteroid (17-beta) dehydrogenase 3"/>
    <property type="match status" value="1"/>
</dbReference>
<dbReference type="PANTHER" id="PTHR43899:SF13">
    <property type="entry name" value="RH59310P"/>
    <property type="match status" value="1"/>
</dbReference>
<sequence length="331" mass="37154">MSFLETFGALTLIYILVRLATFIYQILCPLRVDIKKFGEWALITGSTDGIGKAYAIELAKRGFNVILISRTKEKLEQVAKEIQTKYSNTQVKIISIDFTNLNSSPYSWTHLSICVTQNIDLGHTFSNPEDNSIYSRIREEIRGIDIGVLINNVGISYEYPESFDKVEENEKFLNNMIRCNVDSVANLTQIILPDMIKKRRGLIVNISSISGRRPTPLLGLYSGTKGFIDLFSRSLAAECISRGVYIQSLCPGYVVSKLSGIRKASLIAPTPEKFVASALDRITLPFTTGYWTHEIQEFIQSLLPEFLSNKIAMHVLSGVRAKALKKRNKGQ</sequence>
<dbReference type="InterPro" id="IPR051019">
    <property type="entry name" value="VLCFA-Steroid_DH"/>
</dbReference>
<accession>A0A814LLR8</accession>
<feature type="transmembrane region" description="Helical" evidence="6">
    <location>
        <begin position="6"/>
        <end position="27"/>
    </location>
</feature>
<keyword evidence="6" id="KW-0812">Transmembrane</keyword>
<keyword evidence="3" id="KW-0521">NADP</keyword>
<evidence type="ECO:0000256" key="3">
    <source>
        <dbReference type="ARBA" id="ARBA00022857"/>
    </source>
</evidence>
<evidence type="ECO:0000256" key="1">
    <source>
        <dbReference type="ARBA" id="ARBA00004240"/>
    </source>
</evidence>
<dbReference type="InterPro" id="IPR036291">
    <property type="entry name" value="NAD(P)-bd_dom_sf"/>
</dbReference>
<reference evidence="7" key="1">
    <citation type="submission" date="2021-02" db="EMBL/GenBank/DDBJ databases">
        <authorList>
            <person name="Nowell W R."/>
        </authorList>
    </citation>
    <scope>NUCLEOTIDE SEQUENCE</scope>
</reference>
<evidence type="ECO:0000256" key="6">
    <source>
        <dbReference type="SAM" id="Phobius"/>
    </source>
</evidence>
<dbReference type="InterPro" id="IPR020904">
    <property type="entry name" value="Sc_DH/Rdtase_CS"/>
</dbReference>
<gene>
    <name evidence="7" type="ORF">RFH988_LOCUS17590</name>
</gene>
<dbReference type="EMBL" id="CAJNOO010000946">
    <property type="protein sequence ID" value="CAF1067511.1"/>
    <property type="molecule type" value="Genomic_DNA"/>
</dbReference>
<dbReference type="AlphaFoldDB" id="A0A814LLR8"/>
<dbReference type="Gene3D" id="3.40.50.720">
    <property type="entry name" value="NAD(P)-binding Rossmann-like Domain"/>
    <property type="match status" value="1"/>
</dbReference>
<dbReference type="GO" id="GO:0005783">
    <property type="term" value="C:endoplasmic reticulum"/>
    <property type="evidence" value="ECO:0007669"/>
    <property type="project" value="UniProtKB-SubCell"/>
</dbReference>
<dbReference type="PRINTS" id="PR00081">
    <property type="entry name" value="GDHRDH"/>
</dbReference>
<keyword evidence="6" id="KW-1133">Transmembrane helix</keyword>
<evidence type="ECO:0000256" key="2">
    <source>
        <dbReference type="ARBA" id="ARBA00006484"/>
    </source>
</evidence>
<dbReference type="GO" id="GO:0016491">
    <property type="term" value="F:oxidoreductase activity"/>
    <property type="evidence" value="ECO:0007669"/>
    <property type="project" value="UniProtKB-KW"/>
</dbReference>
<comment type="caution">
    <text evidence="7">The sequence shown here is derived from an EMBL/GenBank/DDBJ whole genome shotgun (WGS) entry which is preliminary data.</text>
</comment>
<evidence type="ECO:0000256" key="4">
    <source>
        <dbReference type="ARBA" id="ARBA00023002"/>
    </source>
</evidence>
<dbReference type="OrthoDB" id="5545019at2759"/>
<dbReference type="PRINTS" id="PR00080">
    <property type="entry name" value="SDRFAMILY"/>
</dbReference>
<keyword evidence="6" id="KW-0472">Membrane</keyword>
<dbReference type="PIRSF" id="PIRSF000126">
    <property type="entry name" value="11-beta-HSD1"/>
    <property type="match status" value="1"/>
</dbReference>
<dbReference type="PROSITE" id="PS00061">
    <property type="entry name" value="ADH_SHORT"/>
    <property type="match status" value="1"/>
</dbReference>
<evidence type="ECO:0000256" key="5">
    <source>
        <dbReference type="RuleBase" id="RU000363"/>
    </source>
</evidence>
<dbReference type="Pfam" id="PF00106">
    <property type="entry name" value="adh_short"/>
    <property type="match status" value="2"/>
</dbReference>
<dbReference type="CDD" id="cd05356">
    <property type="entry name" value="17beta-HSD1_like_SDR_c"/>
    <property type="match status" value="1"/>
</dbReference>
<keyword evidence="4" id="KW-0560">Oxidoreductase</keyword>
<protein>
    <submittedName>
        <fullName evidence="7">Uncharacterized protein</fullName>
    </submittedName>
</protein>
<evidence type="ECO:0000313" key="7">
    <source>
        <dbReference type="EMBL" id="CAF1067511.1"/>
    </source>
</evidence>
<name>A0A814LLR8_9BILA</name>
<evidence type="ECO:0000313" key="8">
    <source>
        <dbReference type="Proteomes" id="UP000663882"/>
    </source>
</evidence>